<dbReference type="AlphaFoldDB" id="B8HWK3"/>
<proteinExistence type="predicted"/>
<evidence type="ECO:0000313" key="2">
    <source>
        <dbReference type="EMBL" id="ACL46429.1"/>
    </source>
</evidence>
<name>B8HWK3_CYAP4</name>
<sequence length="61" mass="6676">MVRPNLKTWAIAVNHKPPGCRRADRSHHHQEGGQPLPSRAREGEAAAAAGRNQPARSPIHQ</sequence>
<feature type="region of interest" description="Disordered" evidence="1">
    <location>
        <begin position="13"/>
        <end position="61"/>
    </location>
</feature>
<dbReference type="KEGG" id="cyn:Cyan7425_4115"/>
<dbReference type="HOGENOM" id="CLU_2914803_0_0_3"/>
<dbReference type="STRING" id="395961.Cyan7425_4115"/>
<organism evidence="2">
    <name type="scientific">Cyanothece sp. (strain PCC 7425 / ATCC 29141)</name>
    <dbReference type="NCBI Taxonomy" id="395961"/>
    <lineage>
        <taxon>Bacteria</taxon>
        <taxon>Bacillati</taxon>
        <taxon>Cyanobacteriota</taxon>
        <taxon>Cyanophyceae</taxon>
        <taxon>Gomontiellales</taxon>
        <taxon>Cyanothecaceae</taxon>
        <taxon>Cyanothece</taxon>
    </lineage>
</organism>
<dbReference type="EMBL" id="CP001344">
    <property type="protein sequence ID" value="ACL46429.1"/>
    <property type="molecule type" value="Genomic_DNA"/>
</dbReference>
<gene>
    <name evidence="2" type="ordered locus">Cyan7425_4115</name>
</gene>
<reference evidence="2" key="1">
    <citation type="submission" date="2009-01" db="EMBL/GenBank/DDBJ databases">
        <title>Complete sequence of chromosome Cyanothece sp. PCC 7425.</title>
        <authorList>
            <consortium name="US DOE Joint Genome Institute"/>
            <person name="Lucas S."/>
            <person name="Copeland A."/>
            <person name="Lapidus A."/>
            <person name="Glavina del Rio T."/>
            <person name="Dalin E."/>
            <person name="Tice H."/>
            <person name="Bruce D."/>
            <person name="Goodwin L."/>
            <person name="Pitluck S."/>
            <person name="Sims D."/>
            <person name="Meineke L."/>
            <person name="Brettin T."/>
            <person name="Detter J.C."/>
            <person name="Han C."/>
            <person name="Larimer F."/>
            <person name="Land M."/>
            <person name="Hauser L."/>
            <person name="Kyrpides N."/>
            <person name="Ovchinnikova G."/>
            <person name="Liberton M."/>
            <person name="Stoeckel J."/>
            <person name="Banerjee A."/>
            <person name="Singh A."/>
            <person name="Page L."/>
            <person name="Sato H."/>
            <person name="Zhao L."/>
            <person name="Sherman L."/>
            <person name="Pakrasi H."/>
            <person name="Richardson P."/>
        </authorList>
    </citation>
    <scope>NUCLEOTIDE SEQUENCE</scope>
    <source>
        <strain evidence="2">PCC 7425</strain>
    </source>
</reference>
<evidence type="ECO:0000256" key="1">
    <source>
        <dbReference type="SAM" id="MobiDB-lite"/>
    </source>
</evidence>
<accession>B8HWK3</accession>
<protein>
    <submittedName>
        <fullName evidence="2">Uncharacterized protein</fullName>
    </submittedName>
</protein>